<comment type="caution">
    <text evidence="2">The sequence shown here is derived from an EMBL/GenBank/DDBJ whole genome shotgun (WGS) entry which is preliminary data.</text>
</comment>
<name>A0ABU3GZ84_9SPHI</name>
<dbReference type="PANTHER" id="PTHR48079:SF9">
    <property type="entry name" value="PUTATIVE-RELATED"/>
    <property type="match status" value="1"/>
</dbReference>
<proteinExistence type="predicted"/>
<evidence type="ECO:0000313" key="3">
    <source>
        <dbReference type="Proteomes" id="UP001258315"/>
    </source>
</evidence>
<evidence type="ECO:0000313" key="2">
    <source>
        <dbReference type="EMBL" id="MDT3403985.1"/>
    </source>
</evidence>
<dbReference type="EMBL" id="JAVLVU010000001">
    <property type="protein sequence ID" value="MDT3403985.1"/>
    <property type="molecule type" value="Genomic_DNA"/>
</dbReference>
<feature type="domain" description="NAD(P)-binding" evidence="1">
    <location>
        <begin position="7"/>
        <end position="77"/>
    </location>
</feature>
<dbReference type="Gene3D" id="3.40.50.720">
    <property type="entry name" value="NAD(P)-binding Rossmann-like Domain"/>
    <property type="match status" value="1"/>
</dbReference>
<gene>
    <name evidence="2" type="ORF">QE417_003057</name>
</gene>
<dbReference type="PANTHER" id="PTHR48079">
    <property type="entry name" value="PROTEIN YEEZ"/>
    <property type="match status" value="1"/>
</dbReference>
<dbReference type="Pfam" id="PF13460">
    <property type="entry name" value="NAD_binding_10"/>
    <property type="match status" value="1"/>
</dbReference>
<dbReference type="SUPFAM" id="SSF51735">
    <property type="entry name" value="NAD(P)-binding Rossmann-fold domains"/>
    <property type="match status" value="1"/>
</dbReference>
<accession>A0ABU3GZ84</accession>
<dbReference type="InterPro" id="IPR051783">
    <property type="entry name" value="NAD(P)-dependent_oxidoreduct"/>
</dbReference>
<dbReference type="RefSeq" id="WP_311951328.1">
    <property type="nucleotide sequence ID" value="NZ_JAVLVU010000001.1"/>
</dbReference>
<sequence length="110" mass="11790">MKVFVTGASGFVGLAVVNELLQHGHEVLGLVRSDKGAEQLRAAGAEVLLGDVNNPDHLRKGVLACDAVIHTAFNHDFSQYKANCEADRLVIQTLGDALVNTQKTLVIKRA</sequence>
<reference evidence="3" key="1">
    <citation type="submission" date="2023-07" db="EMBL/GenBank/DDBJ databases">
        <title>Functional and genomic diversity of the sorghum phyllosphere microbiome.</title>
        <authorList>
            <person name="Shade A."/>
        </authorList>
    </citation>
    <scope>NUCLEOTIDE SEQUENCE [LARGE SCALE GENOMIC DNA]</scope>
    <source>
        <strain evidence="3">SORGH_AS_0422</strain>
    </source>
</reference>
<organism evidence="2 3">
    <name type="scientific">Mucilaginibacter terrae</name>
    <dbReference type="NCBI Taxonomy" id="1955052"/>
    <lineage>
        <taxon>Bacteria</taxon>
        <taxon>Pseudomonadati</taxon>
        <taxon>Bacteroidota</taxon>
        <taxon>Sphingobacteriia</taxon>
        <taxon>Sphingobacteriales</taxon>
        <taxon>Sphingobacteriaceae</taxon>
        <taxon>Mucilaginibacter</taxon>
    </lineage>
</organism>
<dbReference type="InterPro" id="IPR016040">
    <property type="entry name" value="NAD(P)-bd_dom"/>
</dbReference>
<evidence type="ECO:0000259" key="1">
    <source>
        <dbReference type="Pfam" id="PF13460"/>
    </source>
</evidence>
<dbReference type="InterPro" id="IPR036291">
    <property type="entry name" value="NAD(P)-bd_dom_sf"/>
</dbReference>
<dbReference type="Proteomes" id="UP001258315">
    <property type="component" value="Unassembled WGS sequence"/>
</dbReference>
<keyword evidence="3" id="KW-1185">Reference proteome</keyword>
<protein>
    <submittedName>
        <fullName evidence="2">Nucleoside-diphosphate-sugar epimerase</fullName>
    </submittedName>
</protein>